<feature type="chain" id="PRO_5002064419" evidence="1">
    <location>
        <begin position="27"/>
        <end position="56"/>
    </location>
</feature>
<reference evidence="2" key="1">
    <citation type="submission" date="2014-09" db="EMBL/GenBank/DDBJ databases">
        <authorList>
            <person name="Magalhaes I.L.F."/>
            <person name="Oliveira U."/>
            <person name="Santos F.R."/>
            <person name="Vidigal T.H.D.A."/>
            <person name="Brescovit A.D."/>
            <person name="Santos A.J."/>
        </authorList>
    </citation>
    <scope>NUCLEOTIDE SEQUENCE</scope>
    <source>
        <tissue evidence="2">Shoot tissue taken approximately 20 cm above the soil surface</tissue>
    </source>
</reference>
<feature type="signal peptide" evidence="1">
    <location>
        <begin position="1"/>
        <end position="26"/>
    </location>
</feature>
<evidence type="ECO:0000313" key="2">
    <source>
        <dbReference type="EMBL" id="JAE00351.1"/>
    </source>
</evidence>
<name>A0A0A9ER43_ARUDO</name>
<organism evidence="2">
    <name type="scientific">Arundo donax</name>
    <name type="common">Giant reed</name>
    <name type="synonym">Donax arundinaceus</name>
    <dbReference type="NCBI Taxonomy" id="35708"/>
    <lineage>
        <taxon>Eukaryota</taxon>
        <taxon>Viridiplantae</taxon>
        <taxon>Streptophyta</taxon>
        <taxon>Embryophyta</taxon>
        <taxon>Tracheophyta</taxon>
        <taxon>Spermatophyta</taxon>
        <taxon>Magnoliopsida</taxon>
        <taxon>Liliopsida</taxon>
        <taxon>Poales</taxon>
        <taxon>Poaceae</taxon>
        <taxon>PACMAD clade</taxon>
        <taxon>Arundinoideae</taxon>
        <taxon>Arundineae</taxon>
        <taxon>Arundo</taxon>
    </lineage>
</organism>
<protein>
    <submittedName>
        <fullName evidence="2">Uncharacterized protein</fullName>
    </submittedName>
</protein>
<dbReference type="AlphaFoldDB" id="A0A0A9ER43"/>
<sequence length="56" mass="6907">MVFCHFFSCLKVMLMIKNFLLFDSHCKPTNLYISWVWHYKYMLLNIRNSFIIDIEV</sequence>
<evidence type="ECO:0000256" key="1">
    <source>
        <dbReference type="SAM" id="SignalP"/>
    </source>
</evidence>
<reference evidence="2" key="2">
    <citation type="journal article" date="2015" name="Data Brief">
        <title>Shoot transcriptome of the giant reed, Arundo donax.</title>
        <authorList>
            <person name="Barrero R.A."/>
            <person name="Guerrero F.D."/>
            <person name="Moolhuijzen P."/>
            <person name="Goolsby J.A."/>
            <person name="Tidwell J."/>
            <person name="Bellgard S.E."/>
            <person name="Bellgard M.I."/>
        </authorList>
    </citation>
    <scope>NUCLEOTIDE SEQUENCE</scope>
    <source>
        <tissue evidence="2">Shoot tissue taken approximately 20 cm above the soil surface</tissue>
    </source>
</reference>
<keyword evidence="1" id="KW-0732">Signal</keyword>
<accession>A0A0A9ER43</accession>
<proteinExistence type="predicted"/>
<dbReference type="EMBL" id="GBRH01197545">
    <property type="protein sequence ID" value="JAE00351.1"/>
    <property type="molecule type" value="Transcribed_RNA"/>
</dbReference>